<evidence type="ECO:0000313" key="9">
    <source>
        <dbReference type="EMBL" id="MBK1787827.1"/>
    </source>
</evidence>
<dbReference type="InterPro" id="IPR011251">
    <property type="entry name" value="Luciferase-like_dom"/>
</dbReference>
<dbReference type="NCBIfam" id="TIGR03860">
    <property type="entry name" value="FMN_nitrolo"/>
    <property type="match status" value="1"/>
</dbReference>
<keyword evidence="1 6" id="KW-0285">Flavoprotein</keyword>
<evidence type="ECO:0000256" key="3">
    <source>
        <dbReference type="ARBA" id="ARBA00023002"/>
    </source>
</evidence>
<dbReference type="GO" id="GO:0016705">
    <property type="term" value="F:oxidoreductase activity, acting on paired donors, with incorporation or reduction of molecular oxygen"/>
    <property type="evidence" value="ECO:0007669"/>
    <property type="project" value="InterPro"/>
</dbReference>
<dbReference type="Gene3D" id="3.20.20.30">
    <property type="entry name" value="Luciferase-like domain"/>
    <property type="match status" value="1"/>
</dbReference>
<evidence type="ECO:0000256" key="1">
    <source>
        <dbReference type="ARBA" id="ARBA00022630"/>
    </source>
</evidence>
<accession>A0A934V6S1</accession>
<dbReference type="EMBL" id="JAENJH010000008">
    <property type="protein sequence ID" value="MBK1787827.1"/>
    <property type="molecule type" value="Genomic_DNA"/>
</dbReference>
<dbReference type="Proteomes" id="UP000635245">
    <property type="component" value="Unassembled WGS sequence"/>
</dbReference>
<dbReference type="InterPro" id="IPR016215">
    <property type="entry name" value="NTA_MOA"/>
</dbReference>
<comment type="caution">
    <text evidence="9">The sequence shown here is derived from an EMBL/GenBank/DDBJ whole genome shotgun (WGS) entry which is preliminary data.</text>
</comment>
<feature type="region of interest" description="Disordered" evidence="7">
    <location>
        <begin position="478"/>
        <end position="508"/>
    </location>
</feature>
<feature type="binding site" evidence="6">
    <location>
        <position position="213"/>
    </location>
    <ligand>
        <name>FMN</name>
        <dbReference type="ChEBI" id="CHEBI:58210"/>
    </ligand>
</feature>
<sequence length="508" mass="55165">MTRLEHGAILQRTVPQHRVCGLWTFQETECGPRKLDGERTSEVSTPKGSTVDNSGRSGKPIRLNAFVQNAVTHQSSGLWRHPDDRGRRYTDLEHWVELARTIDEADFDSLFIADVLGMSDVYAGSRDAALANGVQVPQGDPMMAVSAMAAATRGLGFGITASVSYEHPFSLARRFTTLDHLTKGRVGWNVVTGYLTSAAENLGLTRLPHDERYALAEEHLEVCYKLWEGSWEDDAVVDDPERGLFTDPSKVHDIDHEGTYFTVPGAFLCEPSPQRTPTLFQAGASSSGLSFAGRHAEAVFVSGPSTGVLARNIAKLREQIEAAGRDPHSVVVYAQLTPIVAETDALAEAKYRSYLDLASREAALSLFGGWTGLDLAGVPSDQPLRYAETDAGRSALAVFTSDDPDRDWTTADIAEHLAVGGRGPVAVGGPERVADEMERWIDETGADGFNLAFAVTPGTFADVAEYVVPELRRRGRAVAPDRGPTLRERLGGTGPRLPKDHVGSTYHR</sequence>
<gene>
    <name evidence="9" type="ORF">JHE00_26155</name>
</gene>
<feature type="binding site" evidence="6">
    <location>
        <position position="285"/>
    </location>
    <ligand>
        <name>FMN</name>
        <dbReference type="ChEBI" id="CHEBI:58210"/>
    </ligand>
</feature>
<dbReference type="InterPro" id="IPR051260">
    <property type="entry name" value="Diverse_substr_monoxygenases"/>
</dbReference>
<evidence type="ECO:0000256" key="5">
    <source>
        <dbReference type="ARBA" id="ARBA00033748"/>
    </source>
</evidence>
<feature type="region of interest" description="Disordered" evidence="7">
    <location>
        <begin position="33"/>
        <end position="58"/>
    </location>
</feature>
<keyword evidence="2 6" id="KW-0288">FMN</keyword>
<keyword evidence="3" id="KW-0560">Oxidoreductase</keyword>
<evidence type="ECO:0000256" key="7">
    <source>
        <dbReference type="SAM" id="MobiDB-lite"/>
    </source>
</evidence>
<dbReference type="GO" id="GO:0004497">
    <property type="term" value="F:monooxygenase activity"/>
    <property type="evidence" value="ECO:0007669"/>
    <property type="project" value="UniProtKB-KW"/>
</dbReference>
<feature type="domain" description="Luciferase-like" evidence="8">
    <location>
        <begin position="86"/>
        <end position="447"/>
    </location>
</feature>
<reference evidence="9" key="1">
    <citation type="submission" date="2020-12" db="EMBL/GenBank/DDBJ databases">
        <title>Prauserella sp. ASG 168, a novel actinomycete isolated from cave rock.</title>
        <authorList>
            <person name="Suriyachadkun C."/>
        </authorList>
    </citation>
    <scope>NUCLEOTIDE SEQUENCE</scope>
    <source>
        <strain evidence="9">ASG 168</strain>
    </source>
</reference>
<feature type="compositionally biased region" description="Polar residues" evidence="7">
    <location>
        <begin position="42"/>
        <end position="56"/>
    </location>
</feature>
<dbReference type="PIRSF" id="PIRSF000337">
    <property type="entry name" value="NTA_MOA"/>
    <property type="match status" value="1"/>
</dbReference>
<dbReference type="InterPro" id="IPR036661">
    <property type="entry name" value="Luciferase-like_sf"/>
</dbReference>
<name>A0A934V6S1_9PSEU</name>
<keyword evidence="10" id="KW-1185">Reference proteome</keyword>
<dbReference type="AlphaFoldDB" id="A0A934V6S1"/>
<proteinExistence type="inferred from homology"/>
<feature type="binding site" evidence="6">
    <location>
        <position position="209"/>
    </location>
    <ligand>
        <name>FMN</name>
        <dbReference type="ChEBI" id="CHEBI:58210"/>
    </ligand>
</feature>
<feature type="binding site" evidence="6">
    <location>
        <position position="114"/>
    </location>
    <ligand>
        <name>FMN</name>
        <dbReference type="ChEBI" id="CHEBI:58210"/>
    </ligand>
</feature>
<evidence type="ECO:0000256" key="4">
    <source>
        <dbReference type="ARBA" id="ARBA00023033"/>
    </source>
</evidence>
<evidence type="ECO:0000313" key="10">
    <source>
        <dbReference type="Proteomes" id="UP000635245"/>
    </source>
</evidence>
<dbReference type="Pfam" id="PF00296">
    <property type="entry name" value="Bac_luciferase"/>
    <property type="match status" value="1"/>
</dbReference>
<feature type="binding site" evidence="6">
    <location>
        <position position="160"/>
    </location>
    <ligand>
        <name>FMN</name>
        <dbReference type="ChEBI" id="CHEBI:58210"/>
    </ligand>
</feature>
<dbReference type="PANTHER" id="PTHR30011">
    <property type="entry name" value="ALKANESULFONATE MONOOXYGENASE-RELATED"/>
    <property type="match status" value="1"/>
</dbReference>
<comment type="similarity">
    <text evidence="5">Belongs to the NtaA/SnaA/DszA monooxygenase family.</text>
</comment>
<evidence type="ECO:0000256" key="6">
    <source>
        <dbReference type="PIRSR" id="PIRSR000337-1"/>
    </source>
</evidence>
<protein>
    <submittedName>
        <fullName evidence="9">LLM class flavin-dependent oxidoreductase</fullName>
    </submittedName>
</protein>
<organism evidence="9 10">
    <name type="scientific">Prauserella cavernicola</name>
    <dbReference type="NCBI Taxonomy" id="2800127"/>
    <lineage>
        <taxon>Bacteria</taxon>
        <taxon>Bacillati</taxon>
        <taxon>Actinomycetota</taxon>
        <taxon>Actinomycetes</taxon>
        <taxon>Pseudonocardiales</taxon>
        <taxon>Pseudonocardiaceae</taxon>
        <taxon>Prauserella</taxon>
    </lineage>
</organism>
<keyword evidence="4" id="KW-0503">Monooxygenase</keyword>
<dbReference type="SUPFAM" id="SSF51679">
    <property type="entry name" value="Bacterial luciferase-like"/>
    <property type="match status" value="1"/>
</dbReference>
<evidence type="ECO:0000259" key="8">
    <source>
        <dbReference type="Pfam" id="PF00296"/>
    </source>
</evidence>
<dbReference type="PANTHER" id="PTHR30011:SF16">
    <property type="entry name" value="C2H2 FINGER DOMAIN TRANSCRIPTION FACTOR (EUROFUNG)-RELATED"/>
    <property type="match status" value="1"/>
</dbReference>
<evidence type="ECO:0000256" key="2">
    <source>
        <dbReference type="ARBA" id="ARBA00022643"/>
    </source>
</evidence>